<proteinExistence type="predicted"/>
<protein>
    <submittedName>
        <fullName evidence="1">Uncharacterized protein</fullName>
    </submittedName>
</protein>
<gene>
    <name evidence="1" type="ORF">LCGC14_1588180</name>
</gene>
<dbReference type="InterPro" id="IPR027417">
    <property type="entry name" value="P-loop_NTPase"/>
</dbReference>
<dbReference type="Gene3D" id="3.40.50.300">
    <property type="entry name" value="P-loop containing nucleotide triphosphate hydrolases"/>
    <property type="match status" value="1"/>
</dbReference>
<dbReference type="Gene3D" id="3.30.420.240">
    <property type="match status" value="1"/>
</dbReference>
<accession>A0A0F9IF56</accession>
<reference evidence="1" key="1">
    <citation type="journal article" date="2015" name="Nature">
        <title>Complex archaea that bridge the gap between prokaryotes and eukaryotes.</title>
        <authorList>
            <person name="Spang A."/>
            <person name="Saw J.H."/>
            <person name="Jorgensen S.L."/>
            <person name="Zaremba-Niedzwiedzka K."/>
            <person name="Martijn J."/>
            <person name="Lind A.E."/>
            <person name="van Eijk R."/>
            <person name="Schleper C."/>
            <person name="Guy L."/>
            <person name="Ettema T.J."/>
        </authorList>
    </citation>
    <scope>NUCLEOTIDE SEQUENCE</scope>
</reference>
<name>A0A0F9IF56_9ZZZZ</name>
<dbReference type="AlphaFoldDB" id="A0A0F9IF56"/>
<evidence type="ECO:0000313" key="1">
    <source>
        <dbReference type="EMBL" id="KKM26102.1"/>
    </source>
</evidence>
<dbReference type="Pfam" id="PF03237">
    <property type="entry name" value="Terminase_6N"/>
    <property type="match status" value="1"/>
</dbReference>
<feature type="non-terminal residue" evidence="1">
    <location>
        <position position="456"/>
    </location>
</feature>
<organism evidence="1">
    <name type="scientific">marine sediment metagenome</name>
    <dbReference type="NCBI Taxonomy" id="412755"/>
    <lineage>
        <taxon>unclassified sequences</taxon>
        <taxon>metagenomes</taxon>
        <taxon>ecological metagenomes</taxon>
    </lineage>
</organism>
<dbReference type="EMBL" id="LAZR01012578">
    <property type="protein sequence ID" value="KKM26102.1"/>
    <property type="molecule type" value="Genomic_DNA"/>
</dbReference>
<comment type="caution">
    <text evidence="1">The sequence shown here is derived from an EMBL/GenBank/DDBJ whole genome shotgun (WGS) entry which is preliminary data.</text>
</comment>
<sequence length="456" mass="51504">MTSSESSLESNEPIVYDIFKPWETLDPWQVEYINTIDSNCFLLCGRQSGKTAAMSIKFGEIAVNQPMGKKEVIMMIALTEKQAYALFFKTLMYLEAKHPDKIKRGNDKPTKHEINLTNGSKIMCYAAGLTGDGLRTFTLTRLAIDEAAPMAREIFTATTPMLSVTDGFMDIASTPRGKEGYFYDCSDDAALGSKVRKDFARFYVSAEDCPRHSKEYLESEKASKSELEYAQEYLARFLSDIRRVFKDDWINKVCVLKRSAATSGVNNYLGVDIARMGDDDSAFIILNKISNESIHQVESITTSKTKTTETEDKIVNLERAWKLKGIFLDAGAGSLGVGVLDHLLNIDKTKRKTFAVNSRTQVLDREGNKTQRLLNEDLYNNVIRLGERGILKLFDDDDVIESLKSVQWEFNIKPGATSKIRYFGRKTHIAEALRAHAKVLHIWFCLASIRQSYFVT</sequence>